<dbReference type="AlphaFoldDB" id="A0A9J7BVE0"/>
<sequence length="205" mass="22255">MKALALLLALAAAASAQSQKGLFTGSTDIGKTEPGNDRYDPVTRSYYLTGGGADMWSTSDDFHLTWIRLSGDITITADIYPGEIGSTPLAKAVLIVRQSLAPDSAYADVAIHRDGHVALQWRENSGGLTRDSTAPRRFFNTLRLERKGDIFTAYAQGPKGRFDHPFASYRVPMTAEVYVGLGFCAHDEDGLATATFTNVKIDQPH</sequence>
<reference evidence="2" key="1">
    <citation type="submission" date="2021-04" db="EMBL/GenBank/DDBJ databases">
        <title>Phylogenetic analysis of Acidobacteriaceae.</title>
        <authorList>
            <person name="Qiu L."/>
            <person name="Zhang Q."/>
        </authorList>
    </citation>
    <scope>NUCLEOTIDE SEQUENCE</scope>
    <source>
        <strain evidence="2">DSM 25168</strain>
    </source>
</reference>
<keyword evidence="1" id="KW-0732">Signal</keyword>
<feature type="signal peptide" evidence="1">
    <location>
        <begin position="1"/>
        <end position="18"/>
    </location>
</feature>
<protein>
    <recommendedName>
        <fullName evidence="4">DUF1349 domain-containing protein</fullName>
    </recommendedName>
</protein>
<dbReference type="Gene3D" id="2.60.120.200">
    <property type="match status" value="1"/>
</dbReference>
<gene>
    <name evidence="2" type="ORF">MOP44_11295</name>
</gene>
<keyword evidence="3" id="KW-1185">Reference proteome</keyword>
<feature type="chain" id="PRO_5039916255" description="DUF1349 domain-containing protein" evidence="1">
    <location>
        <begin position="19"/>
        <end position="205"/>
    </location>
</feature>
<evidence type="ECO:0008006" key="4">
    <source>
        <dbReference type="Google" id="ProtNLM"/>
    </source>
</evidence>
<evidence type="ECO:0000313" key="3">
    <source>
        <dbReference type="Proteomes" id="UP001059380"/>
    </source>
</evidence>
<dbReference type="Proteomes" id="UP001059380">
    <property type="component" value="Chromosome"/>
</dbReference>
<accession>A0A9J7BVE0</accession>
<evidence type="ECO:0000256" key="1">
    <source>
        <dbReference type="SAM" id="SignalP"/>
    </source>
</evidence>
<name>A0A9J7BVE0_9BACT</name>
<organism evidence="2 3">
    <name type="scientific">Occallatibacter riparius</name>
    <dbReference type="NCBI Taxonomy" id="1002689"/>
    <lineage>
        <taxon>Bacteria</taxon>
        <taxon>Pseudomonadati</taxon>
        <taxon>Acidobacteriota</taxon>
        <taxon>Terriglobia</taxon>
        <taxon>Terriglobales</taxon>
        <taxon>Acidobacteriaceae</taxon>
        <taxon>Occallatibacter</taxon>
    </lineage>
</organism>
<evidence type="ECO:0000313" key="2">
    <source>
        <dbReference type="EMBL" id="UWZ86505.1"/>
    </source>
</evidence>
<dbReference type="KEGG" id="orp:MOP44_11295"/>
<dbReference type="EMBL" id="CP093313">
    <property type="protein sequence ID" value="UWZ86505.1"/>
    <property type="molecule type" value="Genomic_DNA"/>
</dbReference>
<proteinExistence type="predicted"/>
<dbReference type="RefSeq" id="WP_260796144.1">
    <property type="nucleotide sequence ID" value="NZ_CP093313.1"/>
</dbReference>